<dbReference type="PANTHER" id="PTHR23132">
    <property type="entry name" value="D-ALANINE--D-ALANINE LIGASE"/>
    <property type="match status" value="1"/>
</dbReference>
<dbReference type="Gene3D" id="3.40.50.20">
    <property type="match status" value="1"/>
</dbReference>
<evidence type="ECO:0000256" key="2">
    <source>
        <dbReference type="ARBA" id="ARBA00022598"/>
    </source>
</evidence>
<dbReference type="Pfam" id="PF07478">
    <property type="entry name" value="Dala_Dala_lig_C"/>
    <property type="match status" value="1"/>
</dbReference>
<dbReference type="InterPro" id="IPR011095">
    <property type="entry name" value="Dala_Dala_lig_C"/>
</dbReference>
<dbReference type="InterPro" id="IPR011761">
    <property type="entry name" value="ATP-grasp"/>
</dbReference>
<name>A0A5N5WL38_9EURO</name>
<dbReference type="PROSITE" id="PS50975">
    <property type="entry name" value="ATP_GRASP"/>
    <property type="match status" value="1"/>
</dbReference>
<dbReference type="InterPro" id="IPR016185">
    <property type="entry name" value="PreATP-grasp_dom_sf"/>
</dbReference>
<evidence type="ECO:0000313" key="7">
    <source>
        <dbReference type="Proteomes" id="UP000326565"/>
    </source>
</evidence>
<evidence type="ECO:0000313" key="6">
    <source>
        <dbReference type="EMBL" id="KAB8069163.1"/>
    </source>
</evidence>
<keyword evidence="3" id="KW-0961">Cell wall biogenesis/degradation</keyword>
<keyword evidence="4" id="KW-0067">ATP-binding</keyword>
<evidence type="ECO:0000256" key="3">
    <source>
        <dbReference type="ARBA" id="ARBA00023316"/>
    </source>
</evidence>
<evidence type="ECO:0000259" key="5">
    <source>
        <dbReference type="PROSITE" id="PS50975"/>
    </source>
</evidence>
<gene>
    <name evidence="6" type="ORF">BDV29DRAFT_161694</name>
</gene>
<dbReference type="GO" id="GO:0071555">
    <property type="term" value="P:cell wall organization"/>
    <property type="evidence" value="ECO:0007669"/>
    <property type="project" value="UniProtKB-KW"/>
</dbReference>
<comment type="similarity">
    <text evidence="1">Belongs to the D-alanine--D-alanine ligase family.</text>
</comment>
<dbReference type="GO" id="GO:0008716">
    <property type="term" value="F:D-alanine-D-alanine ligase activity"/>
    <property type="evidence" value="ECO:0007669"/>
    <property type="project" value="InterPro"/>
</dbReference>
<dbReference type="AlphaFoldDB" id="A0A5N5WL38"/>
<dbReference type="InterPro" id="IPR013815">
    <property type="entry name" value="ATP_grasp_subdomain_1"/>
</dbReference>
<accession>A0A5N5WL38</accession>
<dbReference type="EMBL" id="ML732353">
    <property type="protein sequence ID" value="KAB8069163.1"/>
    <property type="molecule type" value="Genomic_DNA"/>
</dbReference>
<protein>
    <recommendedName>
        <fullName evidence="5">ATP-grasp domain-containing protein</fullName>
    </recommendedName>
</protein>
<dbReference type="GO" id="GO:0005524">
    <property type="term" value="F:ATP binding"/>
    <property type="evidence" value="ECO:0007669"/>
    <property type="project" value="UniProtKB-UniRule"/>
</dbReference>
<sequence>MSEAVGSRLEIALIAEERSTYLGLGYSEEHCAALAHEGEIQAVANTLKELGHHVTVVPGIGALIHQLAADKHKDWNLAFNMAQGFHGSARESQIPALLEAYQIPYTFADAATMALCQNKANTKIILQYHKIPTAPFIMVPTNNLGMSLPEFTTLMPPGPLFLKPVTEGSSKGIGSFNKVSDVAEFKMAVRKLAAKFPGQDILVESFLSGREVTVSILGTGTSGRVIGVREHLWQAKNRNGYASKLDFASREAKSCGPEVVAYTDTPDMTDPQIKAACQVALDAWNVLGCRDAGRVDIRFDSGGPDSVPNVLEVNPISGLLPSHSPLPSSAEANGIPFGRLLAGIIESALGHT</sequence>
<dbReference type="OrthoDB" id="2013972at2759"/>
<keyword evidence="2" id="KW-0436">Ligase</keyword>
<dbReference type="Proteomes" id="UP000326565">
    <property type="component" value="Unassembled WGS sequence"/>
</dbReference>
<evidence type="ECO:0000256" key="4">
    <source>
        <dbReference type="PROSITE-ProRule" id="PRU00409"/>
    </source>
</evidence>
<dbReference type="Gene3D" id="3.30.1490.20">
    <property type="entry name" value="ATP-grasp fold, A domain"/>
    <property type="match status" value="1"/>
</dbReference>
<dbReference type="SUPFAM" id="SSF56059">
    <property type="entry name" value="Glutathione synthetase ATP-binding domain-like"/>
    <property type="match status" value="1"/>
</dbReference>
<keyword evidence="7" id="KW-1185">Reference proteome</keyword>
<dbReference type="PANTHER" id="PTHR23132:SF23">
    <property type="entry name" value="D-ALANINE--D-ALANINE LIGASE B"/>
    <property type="match status" value="1"/>
</dbReference>
<keyword evidence="4" id="KW-0547">Nucleotide-binding</keyword>
<dbReference type="SUPFAM" id="SSF52440">
    <property type="entry name" value="PreATP-grasp domain"/>
    <property type="match status" value="1"/>
</dbReference>
<dbReference type="GO" id="GO:0046872">
    <property type="term" value="F:metal ion binding"/>
    <property type="evidence" value="ECO:0007669"/>
    <property type="project" value="InterPro"/>
</dbReference>
<proteinExistence type="inferred from homology"/>
<evidence type="ECO:0000256" key="1">
    <source>
        <dbReference type="ARBA" id="ARBA00010871"/>
    </source>
</evidence>
<feature type="domain" description="ATP-grasp" evidence="5">
    <location>
        <begin position="123"/>
        <end position="346"/>
    </location>
</feature>
<organism evidence="6 7">
    <name type="scientific">Aspergillus leporis</name>
    <dbReference type="NCBI Taxonomy" id="41062"/>
    <lineage>
        <taxon>Eukaryota</taxon>
        <taxon>Fungi</taxon>
        <taxon>Dikarya</taxon>
        <taxon>Ascomycota</taxon>
        <taxon>Pezizomycotina</taxon>
        <taxon>Eurotiomycetes</taxon>
        <taxon>Eurotiomycetidae</taxon>
        <taxon>Eurotiales</taxon>
        <taxon>Aspergillaceae</taxon>
        <taxon>Aspergillus</taxon>
        <taxon>Aspergillus subgen. Circumdati</taxon>
    </lineage>
</organism>
<dbReference type="Gene3D" id="3.30.470.20">
    <property type="entry name" value="ATP-grasp fold, B domain"/>
    <property type="match status" value="1"/>
</dbReference>
<reference evidence="6 7" key="1">
    <citation type="submission" date="2019-04" db="EMBL/GenBank/DDBJ databases">
        <title>Friends and foes A comparative genomics study of 23 Aspergillus species from section Flavi.</title>
        <authorList>
            <consortium name="DOE Joint Genome Institute"/>
            <person name="Kjaerbolling I."/>
            <person name="Vesth T."/>
            <person name="Frisvad J.C."/>
            <person name="Nybo J.L."/>
            <person name="Theobald S."/>
            <person name="Kildgaard S."/>
            <person name="Isbrandt T."/>
            <person name="Kuo A."/>
            <person name="Sato A."/>
            <person name="Lyhne E.K."/>
            <person name="Kogle M.E."/>
            <person name="Wiebenga A."/>
            <person name="Kun R.S."/>
            <person name="Lubbers R.J."/>
            <person name="Makela M.R."/>
            <person name="Barry K."/>
            <person name="Chovatia M."/>
            <person name="Clum A."/>
            <person name="Daum C."/>
            <person name="Haridas S."/>
            <person name="He G."/>
            <person name="LaButti K."/>
            <person name="Lipzen A."/>
            <person name="Mondo S."/>
            <person name="Riley R."/>
            <person name="Salamov A."/>
            <person name="Simmons B.A."/>
            <person name="Magnuson J.K."/>
            <person name="Henrissat B."/>
            <person name="Mortensen U.H."/>
            <person name="Larsen T.O."/>
            <person name="Devries R.P."/>
            <person name="Grigoriev I.V."/>
            <person name="Machida M."/>
            <person name="Baker S.E."/>
            <person name="Andersen M.R."/>
        </authorList>
    </citation>
    <scope>NUCLEOTIDE SEQUENCE [LARGE SCALE GENOMIC DNA]</scope>
    <source>
        <strain evidence="6 7">CBS 151.66</strain>
    </source>
</reference>